<dbReference type="RefSeq" id="WP_187079979.1">
    <property type="nucleotide sequence ID" value="NZ_JACORU010000001.1"/>
</dbReference>
<evidence type="ECO:0000256" key="1">
    <source>
        <dbReference type="SAM" id="Phobius"/>
    </source>
</evidence>
<feature type="signal peptide" evidence="2">
    <location>
        <begin position="1"/>
        <end position="30"/>
    </location>
</feature>
<evidence type="ECO:0000256" key="2">
    <source>
        <dbReference type="SAM" id="SignalP"/>
    </source>
</evidence>
<keyword evidence="1" id="KW-0812">Transmembrane</keyword>
<feature type="transmembrane region" description="Helical" evidence="1">
    <location>
        <begin position="228"/>
        <end position="247"/>
    </location>
</feature>
<gene>
    <name evidence="3" type="ORF">H8R02_03695</name>
</gene>
<feature type="transmembrane region" description="Helical" evidence="1">
    <location>
        <begin position="164"/>
        <end position="182"/>
    </location>
</feature>
<reference evidence="3" key="1">
    <citation type="submission" date="2020-08" db="EMBL/GenBank/DDBJ databases">
        <title>Ramlibacter sp. GTP1 16S ribosomal RNA gene genome sequencing and assembly.</title>
        <authorList>
            <person name="Kang M."/>
        </authorList>
    </citation>
    <scope>NUCLEOTIDE SEQUENCE</scope>
    <source>
        <strain evidence="3">GTP1</strain>
    </source>
</reference>
<organism evidence="3 4">
    <name type="scientific">Ramlibacter albus</name>
    <dbReference type="NCBI Taxonomy" id="2079448"/>
    <lineage>
        <taxon>Bacteria</taxon>
        <taxon>Pseudomonadati</taxon>
        <taxon>Pseudomonadota</taxon>
        <taxon>Betaproteobacteria</taxon>
        <taxon>Burkholderiales</taxon>
        <taxon>Comamonadaceae</taxon>
        <taxon>Ramlibacter</taxon>
    </lineage>
</organism>
<keyword evidence="4" id="KW-1185">Reference proteome</keyword>
<feature type="transmembrane region" description="Helical" evidence="1">
    <location>
        <begin position="140"/>
        <end position="158"/>
    </location>
</feature>
<dbReference type="Proteomes" id="UP000596827">
    <property type="component" value="Unassembled WGS sequence"/>
</dbReference>
<evidence type="ECO:0008006" key="5">
    <source>
        <dbReference type="Google" id="ProtNLM"/>
    </source>
</evidence>
<name>A0A923S0T0_9BURK</name>
<keyword evidence="1" id="KW-1133">Transmembrane helix</keyword>
<protein>
    <recommendedName>
        <fullName evidence="5">Alkaline phytoceramidase</fullName>
    </recommendedName>
</protein>
<keyword evidence="2" id="KW-0732">Signal</keyword>
<feature type="transmembrane region" description="Helical" evidence="1">
    <location>
        <begin position="85"/>
        <end position="105"/>
    </location>
</feature>
<accession>A0A923S0T0</accession>
<feature type="transmembrane region" description="Helical" evidence="1">
    <location>
        <begin position="117"/>
        <end position="133"/>
    </location>
</feature>
<sequence>MPSILTKTEAMLLMAIATLLAAAMGGPSLAQSPHFHDFADQRSFLGIVYAMDVFSNVPFAIAGLAGLACLWLAPARSLTNMQRAMALLFFCGLLLVALGSATYHLAPMDSGLALDRYTMTFAMAGLLGMAAAGHVSERAGAATGLLSLAAGLAAVYTWQATGNLLPWAVFQFGGIAVLWWLASLPVRHVAQPVNWALVIVVYGVAKLLEINDYAVFELTWHTVSGHTLKHIVAAFAAWPVIAALVSARRARQNAPAETGVEQDLDVRWSNA</sequence>
<keyword evidence="1" id="KW-0472">Membrane</keyword>
<evidence type="ECO:0000313" key="3">
    <source>
        <dbReference type="EMBL" id="MBC5763536.1"/>
    </source>
</evidence>
<evidence type="ECO:0000313" key="4">
    <source>
        <dbReference type="Proteomes" id="UP000596827"/>
    </source>
</evidence>
<feature type="transmembrane region" description="Helical" evidence="1">
    <location>
        <begin position="189"/>
        <end position="208"/>
    </location>
</feature>
<dbReference type="PANTHER" id="PTHR34368:SF1">
    <property type="entry name" value="OS01G0962200 PROTEIN"/>
    <property type="match status" value="1"/>
</dbReference>
<dbReference type="AlphaFoldDB" id="A0A923S0T0"/>
<comment type="caution">
    <text evidence="3">The sequence shown here is derived from an EMBL/GenBank/DDBJ whole genome shotgun (WGS) entry which is preliminary data.</text>
</comment>
<dbReference type="PANTHER" id="PTHR34368">
    <property type="entry name" value="OS01G0962200 PROTEIN"/>
    <property type="match status" value="1"/>
</dbReference>
<feature type="chain" id="PRO_5036989383" description="Alkaline phytoceramidase" evidence="2">
    <location>
        <begin position="31"/>
        <end position="271"/>
    </location>
</feature>
<feature type="transmembrane region" description="Helical" evidence="1">
    <location>
        <begin position="54"/>
        <end position="73"/>
    </location>
</feature>
<dbReference type="EMBL" id="JACORU010000001">
    <property type="protein sequence ID" value="MBC5763536.1"/>
    <property type="molecule type" value="Genomic_DNA"/>
</dbReference>
<proteinExistence type="predicted"/>